<dbReference type="Proteomes" id="UP000324832">
    <property type="component" value="Unassembled WGS sequence"/>
</dbReference>
<proteinExistence type="predicted"/>
<dbReference type="GO" id="GO:0005829">
    <property type="term" value="C:cytosol"/>
    <property type="evidence" value="ECO:0007669"/>
    <property type="project" value="TreeGrafter"/>
</dbReference>
<dbReference type="EMBL" id="FZQP02006911">
    <property type="protein sequence ID" value="VVD04920.1"/>
    <property type="molecule type" value="Genomic_DNA"/>
</dbReference>
<dbReference type="InterPro" id="IPR037521">
    <property type="entry name" value="FLCN/SMCR8_DENN"/>
</dbReference>
<organism evidence="2 3">
    <name type="scientific">Leptidea sinapis</name>
    <dbReference type="NCBI Taxonomy" id="189913"/>
    <lineage>
        <taxon>Eukaryota</taxon>
        <taxon>Metazoa</taxon>
        <taxon>Ecdysozoa</taxon>
        <taxon>Arthropoda</taxon>
        <taxon>Hexapoda</taxon>
        <taxon>Insecta</taxon>
        <taxon>Pterygota</taxon>
        <taxon>Neoptera</taxon>
        <taxon>Endopterygota</taxon>
        <taxon>Lepidoptera</taxon>
        <taxon>Glossata</taxon>
        <taxon>Ditrysia</taxon>
        <taxon>Papilionoidea</taxon>
        <taxon>Pieridae</taxon>
        <taxon>Dismorphiinae</taxon>
        <taxon>Leptidea</taxon>
    </lineage>
</organism>
<sequence>MNAIIGLCHFCEAHGPRPVFCTFTTDDERPTKESLKSQVECSGCTSIGAETVILSKDEAGILFCSKESVPNNETTMFLRQAALRSITCEVSWSKDGGVVYFSESQGHVLSLMFQLKDTRARGLKRMFSVVVLMKDKMFLLNITPILSDHMQKVAKELQQLAEVVYDHEQSVYSQRALRLNTGNNDFGQSRSLIQLTGKEDIFQMLHSRFTWMLKIGSMTYSETLYTSRDLLNKLYPQNTKGSIFEDSCSANYDDCMSLRELEKMLSQPVFTIVLFCTLTGVDITIKSNAYDPNEIVRTLLKVLPQTQNKSPKISISSKEISSTKQCHQTLFLEEVDGIFQCKWDGSLPSKYPTLMNRIIIALSNDKFNDTVLHRHIKSLQLEWLGIARTIKSAIQSAGQHSDAVSKLKKILGIGQFDETLINFWIDCFL</sequence>
<reference evidence="2 3" key="1">
    <citation type="submission" date="2017-07" db="EMBL/GenBank/DDBJ databases">
        <authorList>
            <person name="Talla V."/>
            <person name="Backstrom N."/>
        </authorList>
    </citation>
    <scope>NUCLEOTIDE SEQUENCE [LARGE SCALE GENOMIC DNA]</scope>
</reference>
<dbReference type="InterPro" id="IPR044886">
    <property type="entry name" value="FLCN_DENN_C_sf"/>
</dbReference>
<protein>
    <recommendedName>
        <fullName evidence="1">UDENN FLCN/SMCR8-type domain-containing protein</fullName>
    </recommendedName>
</protein>
<evidence type="ECO:0000313" key="2">
    <source>
        <dbReference type="EMBL" id="VVD04920.1"/>
    </source>
</evidence>
<evidence type="ECO:0000313" key="3">
    <source>
        <dbReference type="Proteomes" id="UP000324832"/>
    </source>
</evidence>
<name>A0A5E4R6F1_9NEOP</name>
<gene>
    <name evidence="2" type="ORF">LSINAPIS_LOCUS14568</name>
</gene>
<dbReference type="Gene3D" id="1.10.10.1730">
    <property type="entry name" value="Folliculin"/>
    <property type="match status" value="1"/>
</dbReference>
<dbReference type="InterPro" id="IPR037520">
    <property type="entry name" value="Folliculin/SMCR8_longin"/>
</dbReference>
<dbReference type="GO" id="GO:0005096">
    <property type="term" value="F:GTPase activator activity"/>
    <property type="evidence" value="ECO:0007669"/>
    <property type="project" value="InterPro"/>
</dbReference>
<accession>A0A5E4R6F1</accession>
<dbReference type="GO" id="GO:0000122">
    <property type="term" value="P:negative regulation of transcription by RNA polymerase II"/>
    <property type="evidence" value="ECO:0007669"/>
    <property type="project" value="TreeGrafter"/>
</dbReference>
<dbReference type="InterPro" id="IPR021713">
    <property type="entry name" value="Folliculin"/>
</dbReference>
<evidence type="ECO:0000259" key="1">
    <source>
        <dbReference type="PROSITE" id="PS51834"/>
    </source>
</evidence>
<feature type="domain" description="UDENN FLCN/SMCR8-type" evidence="1">
    <location>
        <begin position="43"/>
        <end position="429"/>
    </location>
</feature>
<dbReference type="Pfam" id="PF11704">
    <property type="entry name" value="Folliculin"/>
    <property type="match status" value="1"/>
</dbReference>
<dbReference type="PANTHER" id="PTHR31441">
    <property type="entry name" value="FOLLICULIN FAMILY MEMBER"/>
    <property type="match status" value="1"/>
</dbReference>
<dbReference type="PANTHER" id="PTHR31441:SF2">
    <property type="entry name" value="FOLLICULIN"/>
    <property type="match status" value="1"/>
</dbReference>
<keyword evidence="3" id="KW-1185">Reference proteome</keyword>
<dbReference type="GO" id="GO:1904263">
    <property type="term" value="P:positive regulation of TORC1 signaling"/>
    <property type="evidence" value="ECO:0007669"/>
    <property type="project" value="TreeGrafter"/>
</dbReference>
<dbReference type="AlphaFoldDB" id="A0A5E4R6F1"/>
<dbReference type="OrthoDB" id="5599713at2759"/>
<dbReference type="PROSITE" id="PS51834">
    <property type="entry name" value="DENN_FLCN_SMCR8"/>
    <property type="match status" value="1"/>
</dbReference>